<keyword evidence="2" id="KW-1185">Reference proteome</keyword>
<protein>
    <submittedName>
        <fullName evidence="1">Uncharacterized protein</fullName>
    </submittedName>
</protein>
<sequence length="58" mass="6475">MAATLASVTFSDVPQLLVTLFGWRLGPLKFEQPATRGWTSRRVPNKMSIDVDVRRGEA</sequence>
<organism evidence="1 2">
    <name type="scientific">Colletotrichum godetiae</name>
    <dbReference type="NCBI Taxonomy" id="1209918"/>
    <lineage>
        <taxon>Eukaryota</taxon>
        <taxon>Fungi</taxon>
        <taxon>Dikarya</taxon>
        <taxon>Ascomycota</taxon>
        <taxon>Pezizomycotina</taxon>
        <taxon>Sordariomycetes</taxon>
        <taxon>Hypocreomycetidae</taxon>
        <taxon>Glomerellales</taxon>
        <taxon>Glomerellaceae</taxon>
        <taxon>Colletotrichum</taxon>
        <taxon>Colletotrichum acutatum species complex</taxon>
    </lineage>
</organism>
<gene>
    <name evidence="1" type="ORF">BDP55DRAFT_84414</name>
</gene>
<proteinExistence type="predicted"/>
<comment type="caution">
    <text evidence="1">The sequence shown here is derived from an EMBL/GenBank/DDBJ whole genome shotgun (WGS) entry which is preliminary data.</text>
</comment>
<reference evidence="1" key="1">
    <citation type="submission" date="2021-06" db="EMBL/GenBank/DDBJ databases">
        <title>Comparative genomics, transcriptomics and evolutionary studies reveal genomic signatures of adaptation to plant cell wall in hemibiotrophic fungi.</title>
        <authorList>
            <consortium name="DOE Joint Genome Institute"/>
            <person name="Baroncelli R."/>
            <person name="Diaz J.F."/>
            <person name="Benocci T."/>
            <person name="Peng M."/>
            <person name="Battaglia E."/>
            <person name="Haridas S."/>
            <person name="Andreopoulos W."/>
            <person name="Labutti K."/>
            <person name="Pangilinan J."/>
            <person name="Floch G.L."/>
            <person name="Makela M.R."/>
            <person name="Henrissat B."/>
            <person name="Grigoriev I.V."/>
            <person name="Crouch J.A."/>
            <person name="De Vries R.P."/>
            <person name="Sukno S.A."/>
            <person name="Thon M.R."/>
        </authorList>
    </citation>
    <scope>NUCLEOTIDE SEQUENCE</scope>
    <source>
        <strain evidence="1">CBS 193.32</strain>
    </source>
</reference>
<dbReference type="Proteomes" id="UP001224890">
    <property type="component" value="Unassembled WGS sequence"/>
</dbReference>
<dbReference type="AlphaFoldDB" id="A0AAJ0AQ71"/>
<accession>A0AAJ0AQ71</accession>
<dbReference type="GeneID" id="85465784"/>
<dbReference type="RefSeq" id="XP_060431408.1">
    <property type="nucleotide sequence ID" value="XM_060581258.1"/>
</dbReference>
<evidence type="ECO:0000313" key="1">
    <source>
        <dbReference type="EMBL" id="KAK1687713.1"/>
    </source>
</evidence>
<dbReference type="EMBL" id="JAHMHR010000014">
    <property type="protein sequence ID" value="KAK1687713.1"/>
    <property type="molecule type" value="Genomic_DNA"/>
</dbReference>
<evidence type="ECO:0000313" key="2">
    <source>
        <dbReference type="Proteomes" id="UP001224890"/>
    </source>
</evidence>
<name>A0AAJ0AQ71_9PEZI</name>